<feature type="compositionally biased region" description="Polar residues" evidence="1">
    <location>
        <begin position="12"/>
        <end position="23"/>
    </location>
</feature>
<reference evidence="2" key="1">
    <citation type="submission" date="2014-09" db="EMBL/GenBank/DDBJ databases">
        <authorList>
            <person name="Magalhaes I.L.F."/>
            <person name="Oliveira U."/>
            <person name="Santos F.R."/>
            <person name="Vidigal T.H.D.A."/>
            <person name="Brescovit A.D."/>
            <person name="Santos A.J."/>
        </authorList>
    </citation>
    <scope>NUCLEOTIDE SEQUENCE</scope>
    <source>
        <tissue evidence="2">Shoot tissue taken approximately 20 cm above the soil surface</tissue>
    </source>
</reference>
<reference evidence="2" key="2">
    <citation type="journal article" date="2015" name="Data Brief">
        <title>Shoot transcriptome of the giant reed, Arundo donax.</title>
        <authorList>
            <person name="Barrero R.A."/>
            <person name="Guerrero F.D."/>
            <person name="Moolhuijzen P."/>
            <person name="Goolsby J.A."/>
            <person name="Tidwell J."/>
            <person name="Bellgard S.E."/>
            <person name="Bellgard M.I."/>
        </authorList>
    </citation>
    <scope>NUCLEOTIDE SEQUENCE</scope>
    <source>
        <tissue evidence="2">Shoot tissue taken approximately 20 cm above the soil surface</tissue>
    </source>
</reference>
<organism evidence="2">
    <name type="scientific">Arundo donax</name>
    <name type="common">Giant reed</name>
    <name type="synonym">Donax arundinaceus</name>
    <dbReference type="NCBI Taxonomy" id="35708"/>
    <lineage>
        <taxon>Eukaryota</taxon>
        <taxon>Viridiplantae</taxon>
        <taxon>Streptophyta</taxon>
        <taxon>Embryophyta</taxon>
        <taxon>Tracheophyta</taxon>
        <taxon>Spermatophyta</taxon>
        <taxon>Magnoliopsida</taxon>
        <taxon>Liliopsida</taxon>
        <taxon>Poales</taxon>
        <taxon>Poaceae</taxon>
        <taxon>PACMAD clade</taxon>
        <taxon>Arundinoideae</taxon>
        <taxon>Arundineae</taxon>
        <taxon>Arundo</taxon>
    </lineage>
</organism>
<evidence type="ECO:0000256" key="1">
    <source>
        <dbReference type="SAM" id="MobiDB-lite"/>
    </source>
</evidence>
<name>A0A0A9FQJ4_ARUDO</name>
<dbReference type="AlphaFoldDB" id="A0A0A9FQJ4"/>
<feature type="region of interest" description="Disordered" evidence="1">
    <location>
        <begin position="1"/>
        <end position="23"/>
    </location>
</feature>
<accession>A0A0A9FQJ4</accession>
<evidence type="ECO:0000313" key="2">
    <source>
        <dbReference type="EMBL" id="JAE14567.1"/>
    </source>
</evidence>
<protein>
    <submittedName>
        <fullName evidence="2">Uncharacterized protein</fullName>
    </submittedName>
</protein>
<proteinExistence type="predicted"/>
<sequence length="23" mass="2407">MKLCPSAVLDVSSPTQGDTNSQK</sequence>
<dbReference type="EMBL" id="GBRH01183329">
    <property type="protein sequence ID" value="JAE14567.1"/>
    <property type="molecule type" value="Transcribed_RNA"/>
</dbReference>